<evidence type="ECO:0000313" key="7">
    <source>
        <dbReference type="Proteomes" id="UP001064262"/>
    </source>
</evidence>
<feature type="transmembrane region" description="Helical" evidence="4">
    <location>
        <begin position="722"/>
        <end position="742"/>
    </location>
</feature>
<feature type="transmembrane region" description="Helical" evidence="4">
    <location>
        <begin position="558"/>
        <end position="585"/>
    </location>
</feature>
<dbReference type="EMBL" id="JAODIM010000040">
    <property type="protein sequence ID" value="MCU5777846.1"/>
    <property type="molecule type" value="Genomic_DNA"/>
</dbReference>
<feature type="coiled-coil region" evidence="2">
    <location>
        <begin position="147"/>
        <end position="174"/>
    </location>
</feature>
<dbReference type="RefSeq" id="WP_267142422.1">
    <property type="nucleotide sequence ID" value="NZ_JAODIL010000069.1"/>
</dbReference>
<comment type="caution">
    <text evidence="6">The sequence shown here is derived from an EMBL/GenBank/DDBJ whole genome shotgun (WGS) entry which is preliminary data.</text>
</comment>
<evidence type="ECO:0000259" key="5">
    <source>
        <dbReference type="Pfam" id="PF10145"/>
    </source>
</evidence>
<sequence length="1020" mass="107758">MSNNNLRLQVVLNAVDKITRPFKNAQASSKELAAAIQASKARLKELDAQASRIDGFRKTNTQLGITANSLKTAREEAAKLATQFASTNRPTAQQSRLLEQAKTRVNDLQSKYNGLRLSVQRQREALRDAGIDTKQLSSAQKGLRTDADAVTASLAKQQEELKRLGERQRQMNAARAQYSRSLEARDRIAGAGATTTAAGAAMGVPVVAAVKSYSSMEDAMKGVAKQVNGLRDDNGNRTSRFYEMQDAIKNASEQLPMQNGAMDYAALIEGGARMNVVNPNDSWKDQKRDLLAFASTAAKAATAFELPADELAEGLGKIAQLYKVPTRNIEQLGDALNYLDDNAMSKGSDIIDVLQRMGGVADRLDFRKAAALGSTFLSLGAAPEIAASASNAMVRELSIATMQGKNFMAGMSLLKLDPAAIEKSMTKDAMGTIQRVLTKVNNLPKDKRLSAMTMIFGKEFGDDAAKLANNMPELDRQLKLTAGSDANGSMQKESDINTDSLSAQWMLVKAGVANDFSSLGETLRQPLMDVMNTIKKVTSTTRRWIEENPQLTATLMKVAAGIAFALVALGTMAVGVAAVLGPLAVMKLSMRTLGISLLLSLGKAAGRTGGMLSWLASSPLTLLRRGLASTASKPGLLAGPLGSLRASLRMTGNALGAVGRAPLRLFRGAMSAASGALGLIMNPLGTARLAISGAGRVMAWLAGGPMAVLRVAMMAVSGTLTFLLSPVGLLVAAIAGVALVIWKYWSPIKAFLGGVVEGFKAAVGPISDAFAPLQPVFTWIGDKVRALFGWFKDLLAPVSSTKEELNSAAEMGKKFGQFLADGINIALHPLDSLKSGISWLLDKMGIISTESKKLPSGDSIRQPQSATVANGKVNLPAGGFPAYAGMYDSGGNIPSGQFGIVGENGPEIINGPVNITSRRRTAQLAAAAALSMGIAATPVEAMPLHPMSLPAKAYRQDVARAPGISAAVAPVTIHAPISIVAQPGQSAQDIATEVARQLDERERHARARSRSSFSDQGGFE</sequence>
<name>A0A9J6PM37_9GAMM</name>
<evidence type="ECO:0000256" key="1">
    <source>
        <dbReference type="ARBA" id="ARBA00022612"/>
    </source>
</evidence>
<evidence type="ECO:0000256" key="2">
    <source>
        <dbReference type="SAM" id="Coils"/>
    </source>
</evidence>
<reference evidence="6" key="1">
    <citation type="submission" date="2022-09" db="EMBL/GenBank/DDBJ databases">
        <title>Winslowiella arboricola sp. nov., isolated from bleeding cankers on broadleaf hosts.</title>
        <authorList>
            <person name="Brady C."/>
            <person name="Kaur S."/>
            <person name="Crampton B."/>
            <person name="Maddock D."/>
            <person name="Arnold D."/>
            <person name="Denman S."/>
        </authorList>
    </citation>
    <scope>NUCLEOTIDE SEQUENCE</scope>
    <source>
        <strain evidence="6">BAC 15a-03b</strain>
    </source>
</reference>
<feature type="coiled-coil region" evidence="2">
    <location>
        <begin position="91"/>
        <end position="118"/>
    </location>
</feature>
<dbReference type="Proteomes" id="UP001064262">
    <property type="component" value="Unassembled WGS sequence"/>
</dbReference>
<proteinExistence type="predicted"/>
<organism evidence="6 7">
    <name type="scientific">Winslowiella arboricola</name>
    <dbReference type="NCBI Taxonomy" id="2978220"/>
    <lineage>
        <taxon>Bacteria</taxon>
        <taxon>Pseudomonadati</taxon>
        <taxon>Pseudomonadota</taxon>
        <taxon>Gammaproteobacteria</taxon>
        <taxon>Enterobacterales</taxon>
        <taxon>Erwiniaceae</taxon>
        <taxon>Winslowiella</taxon>
    </lineage>
</organism>
<protein>
    <submittedName>
        <fullName evidence="6">Phage tail tape measure protein</fullName>
    </submittedName>
</protein>
<keyword evidence="4" id="KW-0812">Transmembrane</keyword>
<evidence type="ECO:0000256" key="3">
    <source>
        <dbReference type="SAM" id="MobiDB-lite"/>
    </source>
</evidence>
<dbReference type="Pfam" id="PF10145">
    <property type="entry name" value="PhageMin_Tail"/>
    <property type="match status" value="1"/>
</dbReference>
<accession>A0A9J6PM37</accession>
<keyword evidence="2" id="KW-0175">Coiled coil</keyword>
<dbReference type="AlphaFoldDB" id="A0A9J6PM37"/>
<keyword evidence="4" id="KW-1133">Transmembrane helix</keyword>
<dbReference type="PANTHER" id="PTHR37813:SF1">
    <property type="entry name" value="FELS-2 PROPHAGE PROTEIN"/>
    <property type="match status" value="1"/>
</dbReference>
<evidence type="ECO:0000313" key="6">
    <source>
        <dbReference type="EMBL" id="MCU5777846.1"/>
    </source>
</evidence>
<keyword evidence="7" id="KW-1185">Reference proteome</keyword>
<feature type="domain" description="Phage tail tape measure protein" evidence="5">
    <location>
        <begin position="249"/>
        <end position="457"/>
    </location>
</feature>
<keyword evidence="1" id="KW-1188">Viral release from host cell</keyword>
<dbReference type="NCBIfam" id="TIGR01760">
    <property type="entry name" value="tape_meas_TP901"/>
    <property type="match status" value="1"/>
</dbReference>
<dbReference type="PANTHER" id="PTHR37813">
    <property type="entry name" value="FELS-2 PROPHAGE PROTEIN"/>
    <property type="match status" value="1"/>
</dbReference>
<evidence type="ECO:0000256" key="4">
    <source>
        <dbReference type="SAM" id="Phobius"/>
    </source>
</evidence>
<gene>
    <name evidence="6" type="ORF">N5923_10105</name>
</gene>
<dbReference type="InterPro" id="IPR010090">
    <property type="entry name" value="Phage_tape_meas"/>
</dbReference>
<keyword evidence="4" id="KW-0472">Membrane</keyword>
<feature type="region of interest" description="Disordered" evidence="3">
    <location>
        <begin position="997"/>
        <end position="1020"/>
    </location>
</feature>